<dbReference type="RefSeq" id="XP_008718928.1">
    <property type="nucleotide sequence ID" value="XM_008720706.1"/>
</dbReference>
<dbReference type="VEuPathDB" id="FungiDB:HMPREF1541_06374"/>
<proteinExistence type="predicted"/>
<keyword evidence="2" id="KW-1185">Reference proteome</keyword>
<name>W2RRI9_CYPE1</name>
<gene>
    <name evidence="1" type="ORF">HMPREF1541_06374</name>
</gene>
<reference evidence="1 2" key="1">
    <citation type="submission" date="2013-03" db="EMBL/GenBank/DDBJ databases">
        <title>The Genome Sequence of Phialophora europaea CBS 101466.</title>
        <authorList>
            <consortium name="The Broad Institute Genomics Platform"/>
            <person name="Cuomo C."/>
            <person name="de Hoog S."/>
            <person name="Gorbushina A."/>
            <person name="Walker B."/>
            <person name="Young S.K."/>
            <person name="Zeng Q."/>
            <person name="Gargeya S."/>
            <person name="Fitzgerald M."/>
            <person name="Haas B."/>
            <person name="Abouelleil A."/>
            <person name="Allen A.W."/>
            <person name="Alvarado L."/>
            <person name="Arachchi H.M."/>
            <person name="Berlin A.M."/>
            <person name="Chapman S.B."/>
            <person name="Gainer-Dewar J."/>
            <person name="Goldberg J."/>
            <person name="Griggs A."/>
            <person name="Gujja S."/>
            <person name="Hansen M."/>
            <person name="Howarth C."/>
            <person name="Imamovic A."/>
            <person name="Ireland A."/>
            <person name="Larimer J."/>
            <person name="McCowan C."/>
            <person name="Murphy C."/>
            <person name="Pearson M."/>
            <person name="Poon T.W."/>
            <person name="Priest M."/>
            <person name="Roberts A."/>
            <person name="Saif S."/>
            <person name="Shea T."/>
            <person name="Sisk P."/>
            <person name="Sykes S."/>
            <person name="Wortman J."/>
            <person name="Nusbaum C."/>
            <person name="Birren B."/>
        </authorList>
    </citation>
    <scope>NUCLEOTIDE SEQUENCE [LARGE SCALE GENOMIC DNA]</scope>
    <source>
        <strain evidence="1 2">CBS 101466</strain>
    </source>
</reference>
<accession>W2RRI9</accession>
<evidence type="ECO:0000313" key="2">
    <source>
        <dbReference type="Proteomes" id="UP000030752"/>
    </source>
</evidence>
<evidence type="ECO:0000313" key="1">
    <source>
        <dbReference type="EMBL" id="ETN38339.1"/>
    </source>
</evidence>
<dbReference type="AlphaFoldDB" id="W2RRI9"/>
<sequence length="160" mass="18175">MTWAKIAGKGIAVVENSSYEVTWNCDVQEENRALVDRIALGMTQRYGYKRIAVRAGVHNTFSKRDQYNRKYIERNAPWHFTLEFLTADGTYRNAHVYTDIEVKKNKLGEQVPIAKGLTKLGGSIKENPETFGDQDHPSAKRFATLSSVVRFSASKITFKI</sequence>
<organism evidence="1 2">
    <name type="scientific">Cyphellophora europaea (strain CBS 101466)</name>
    <name type="common">Phialophora europaea</name>
    <dbReference type="NCBI Taxonomy" id="1220924"/>
    <lineage>
        <taxon>Eukaryota</taxon>
        <taxon>Fungi</taxon>
        <taxon>Dikarya</taxon>
        <taxon>Ascomycota</taxon>
        <taxon>Pezizomycotina</taxon>
        <taxon>Eurotiomycetes</taxon>
        <taxon>Chaetothyriomycetidae</taxon>
        <taxon>Chaetothyriales</taxon>
        <taxon>Cyphellophoraceae</taxon>
        <taxon>Cyphellophora</taxon>
    </lineage>
</organism>
<dbReference type="InParanoid" id="W2RRI9"/>
<dbReference type="GeneID" id="19973713"/>
<dbReference type="HOGENOM" id="CLU_1652087_0_0_1"/>
<dbReference type="EMBL" id="KB822722">
    <property type="protein sequence ID" value="ETN38339.1"/>
    <property type="molecule type" value="Genomic_DNA"/>
</dbReference>
<protein>
    <submittedName>
        <fullName evidence="1">Uncharacterized protein</fullName>
    </submittedName>
</protein>
<dbReference type="Proteomes" id="UP000030752">
    <property type="component" value="Unassembled WGS sequence"/>
</dbReference>